<feature type="region of interest" description="Disordered" evidence="1">
    <location>
        <begin position="243"/>
        <end position="276"/>
    </location>
</feature>
<keyword evidence="2" id="KW-1133">Transmembrane helix</keyword>
<sequence length="302" mass="31620">MAAATTNIGSLTTTFTPAATCLSYFQARNKGNTWLQYGTVGSDANDCFPSGFNPLPGPYYSPGVCPHGYEYQYPVVDGSTTAATCCPSGYTRQSKQGSDDANACRTTFDKHSQMTISIWTIIPSRSPGLVNTTVFTQEEGKPAYARGIVVRRSGNDPTWPGVAHAPGSTKASTKGDTAEITPGATPDTPDSARPTGQPGVGDGSPANDGLSSSAKIGIGVGVTLGVLLIIGSAIAAFLLGKRRRRGRQVEEAEQRATEEQTSKPPAYQTKTTGVIDETSVRYPGELSAYVAPAELDAVSGRR</sequence>
<feature type="region of interest" description="Disordered" evidence="1">
    <location>
        <begin position="155"/>
        <end position="208"/>
    </location>
</feature>
<feature type="transmembrane region" description="Helical" evidence="2">
    <location>
        <begin position="216"/>
        <end position="239"/>
    </location>
</feature>
<proteinExistence type="predicted"/>
<comment type="caution">
    <text evidence="3">The sequence shown here is derived from an EMBL/GenBank/DDBJ whole genome shotgun (WGS) entry which is preliminary data.</text>
</comment>
<reference evidence="3 4" key="1">
    <citation type="journal article" date="2024" name="IMA Fungus">
        <title>Apiospora arundinis, a panoply of carbohydrate-active enzymes and secondary metabolites.</title>
        <authorList>
            <person name="Sorensen T."/>
            <person name="Petersen C."/>
            <person name="Muurmann A.T."/>
            <person name="Christiansen J.V."/>
            <person name="Brundto M.L."/>
            <person name="Overgaard C.K."/>
            <person name="Boysen A.T."/>
            <person name="Wollenberg R.D."/>
            <person name="Larsen T.O."/>
            <person name="Sorensen J.L."/>
            <person name="Nielsen K.L."/>
            <person name="Sondergaard T.E."/>
        </authorList>
    </citation>
    <scope>NUCLEOTIDE SEQUENCE [LARGE SCALE GENOMIC DNA]</scope>
    <source>
        <strain evidence="3 4">AAU 773</strain>
    </source>
</reference>
<keyword evidence="2" id="KW-0812">Transmembrane</keyword>
<keyword evidence="2" id="KW-0472">Membrane</keyword>
<dbReference type="Proteomes" id="UP001390339">
    <property type="component" value="Unassembled WGS sequence"/>
</dbReference>
<keyword evidence="4" id="KW-1185">Reference proteome</keyword>
<name>A0ABR2IUA6_9PEZI</name>
<evidence type="ECO:0000256" key="2">
    <source>
        <dbReference type="SAM" id="Phobius"/>
    </source>
</evidence>
<feature type="compositionally biased region" description="Basic and acidic residues" evidence="1">
    <location>
        <begin position="247"/>
        <end position="261"/>
    </location>
</feature>
<accession>A0ABR2IUA6</accession>
<dbReference type="EMBL" id="JAPCWZ010000004">
    <property type="protein sequence ID" value="KAK8868387.1"/>
    <property type="molecule type" value="Genomic_DNA"/>
</dbReference>
<organism evidence="3 4">
    <name type="scientific">Apiospora arundinis</name>
    <dbReference type="NCBI Taxonomy" id="335852"/>
    <lineage>
        <taxon>Eukaryota</taxon>
        <taxon>Fungi</taxon>
        <taxon>Dikarya</taxon>
        <taxon>Ascomycota</taxon>
        <taxon>Pezizomycotina</taxon>
        <taxon>Sordariomycetes</taxon>
        <taxon>Xylariomycetidae</taxon>
        <taxon>Amphisphaeriales</taxon>
        <taxon>Apiosporaceae</taxon>
        <taxon>Apiospora</taxon>
    </lineage>
</organism>
<evidence type="ECO:0000256" key="1">
    <source>
        <dbReference type="SAM" id="MobiDB-lite"/>
    </source>
</evidence>
<protein>
    <submittedName>
        <fullName evidence="3">Uncharacterized protein</fullName>
    </submittedName>
</protein>
<evidence type="ECO:0000313" key="3">
    <source>
        <dbReference type="EMBL" id="KAK8868387.1"/>
    </source>
</evidence>
<evidence type="ECO:0000313" key="4">
    <source>
        <dbReference type="Proteomes" id="UP001390339"/>
    </source>
</evidence>
<gene>
    <name evidence="3" type="ORF">PGQ11_006965</name>
</gene>